<dbReference type="Pfam" id="PF10677">
    <property type="entry name" value="DUF2490"/>
    <property type="match status" value="1"/>
</dbReference>
<keyword evidence="2" id="KW-1185">Reference proteome</keyword>
<proteinExistence type="predicted"/>
<dbReference type="RefSeq" id="WP_109416543.1">
    <property type="nucleotide sequence ID" value="NZ_QEAS01000011.1"/>
</dbReference>
<protein>
    <submittedName>
        <fullName evidence="1">DUF2490 domain-containing protein</fullName>
    </submittedName>
</protein>
<dbReference type="InterPro" id="IPR019619">
    <property type="entry name" value="DUF2490"/>
</dbReference>
<dbReference type="OrthoDB" id="1118734at2"/>
<dbReference type="EMBL" id="QEAS01000011">
    <property type="protein sequence ID" value="PWG80028.1"/>
    <property type="molecule type" value="Genomic_DNA"/>
</dbReference>
<dbReference type="Proteomes" id="UP000245647">
    <property type="component" value="Unassembled WGS sequence"/>
</dbReference>
<comment type="caution">
    <text evidence="1">The sequence shown here is derived from an EMBL/GenBank/DDBJ whole genome shotgun (WGS) entry which is preliminary data.</text>
</comment>
<evidence type="ECO:0000313" key="1">
    <source>
        <dbReference type="EMBL" id="PWG80028.1"/>
    </source>
</evidence>
<reference evidence="1 2" key="1">
    <citation type="submission" date="2018-04" db="EMBL/GenBank/DDBJ databases">
        <title>Pedobacter chongqingensis sp. nov., isolated from a rottenly hemp rope.</title>
        <authorList>
            <person name="Cai Y."/>
        </authorList>
    </citation>
    <scope>NUCLEOTIDE SEQUENCE [LARGE SCALE GENOMIC DNA]</scope>
    <source>
        <strain evidence="1 2">FJ4-8</strain>
    </source>
</reference>
<name>A0A2U2PF44_9SPHI</name>
<dbReference type="AlphaFoldDB" id="A0A2U2PF44"/>
<sequence length="239" mass="27477">MFTLPVLTRIVTILLVIAPFISVLAQTTTEQTGWLAWFNSYKLSPRWGVHLDVQARSADDWRYVRNLLIRPGLTYHFNGRHNVTAGYALIQTYADDAVAGSKDLTEHRIWQQYIFAHKIKSLPLTHRFRLEQRFIERASDDLFSQRIRYFARLIVPLAKSGDGFSKGPFAALQNEIFLNLQNKSKLNNSVFDQNRGYGALGYRFSSKFDIEAGYLNQYVNGATQNTSNNVVQLALYTRF</sequence>
<evidence type="ECO:0000313" key="2">
    <source>
        <dbReference type="Proteomes" id="UP000245647"/>
    </source>
</evidence>
<gene>
    <name evidence="1" type="ORF">DDR33_14635</name>
</gene>
<accession>A0A2U2PF44</accession>
<organism evidence="1 2">
    <name type="scientific">Pararcticibacter amylolyticus</name>
    <dbReference type="NCBI Taxonomy" id="2173175"/>
    <lineage>
        <taxon>Bacteria</taxon>
        <taxon>Pseudomonadati</taxon>
        <taxon>Bacteroidota</taxon>
        <taxon>Sphingobacteriia</taxon>
        <taxon>Sphingobacteriales</taxon>
        <taxon>Sphingobacteriaceae</taxon>
        <taxon>Pararcticibacter</taxon>
    </lineage>
</organism>